<accession>A0A1I6KKT1</accession>
<dbReference type="Proteomes" id="UP000199659">
    <property type="component" value="Unassembled WGS sequence"/>
</dbReference>
<evidence type="ECO:0000313" key="2">
    <source>
        <dbReference type="Proteomes" id="UP000199659"/>
    </source>
</evidence>
<evidence type="ECO:0000313" key="1">
    <source>
        <dbReference type="EMBL" id="SFR91799.1"/>
    </source>
</evidence>
<proteinExistence type="predicted"/>
<dbReference type="AlphaFoldDB" id="A0A1I6KKT1"/>
<sequence>MTESITTNESEEPLHTKWTIIKKEKCYCIEKMGLREYNDYYRCSVYNTEQEAIYSEILGEFNDPPRVSICDDTVNIHYGVGTGTYLDKFIDYQKNLKSEWFETVRAIGKVHVAYVRNKQDGTEYI</sequence>
<keyword evidence="2" id="KW-1185">Reference proteome</keyword>
<protein>
    <submittedName>
        <fullName evidence="1">Uncharacterized protein</fullName>
    </submittedName>
</protein>
<dbReference type="EMBL" id="FOYZ01000009">
    <property type="protein sequence ID" value="SFR91799.1"/>
    <property type="molecule type" value="Genomic_DNA"/>
</dbReference>
<gene>
    <name evidence="1" type="ORF">SAMN05661086_02495</name>
</gene>
<organism evidence="1 2">
    <name type="scientific">Anaeromicropila populeti</name>
    <dbReference type="NCBI Taxonomy" id="37658"/>
    <lineage>
        <taxon>Bacteria</taxon>
        <taxon>Bacillati</taxon>
        <taxon>Bacillota</taxon>
        <taxon>Clostridia</taxon>
        <taxon>Lachnospirales</taxon>
        <taxon>Lachnospiraceae</taxon>
        <taxon>Anaeromicropila</taxon>
    </lineage>
</organism>
<name>A0A1I6KKT1_9FIRM</name>
<reference evidence="1 2" key="1">
    <citation type="submission" date="2016-10" db="EMBL/GenBank/DDBJ databases">
        <authorList>
            <person name="de Groot N.N."/>
        </authorList>
    </citation>
    <scope>NUCLEOTIDE SEQUENCE [LARGE SCALE GENOMIC DNA]</scope>
    <source>
        <strain evidence="1 2">743A</strain>
    </source>
</reference>